<dbReference type="AlphaFoldDB" id="A0A0G4G9T8"/>
<keyword evidence="3" id="KW-1185">Reference proteome</keyword>
<organism evidence="2 3">
    <name type="scientific">Vitrella brassicaformis (strain CCMP3155)</name>
    <dbReference type="NCBI Taxonomy" id="1169540"/>
    <lineage>
        <taxon>Eukaryota</taxon>
        <taxon>Sar</taxon>
        <taxon>Alveolata</taxon>
        <taxon>Colpodellida</taxon>
        <taxon>Vitrellaceae</taxon>
        <taxon>Vitrella</taxon>
    </lineage>
</organism>
<dbReference type="EMBL" id="CDMY01000595">
    <property type="protein sequence ID" value="CEM25289.1"/>
    <property type="molecule type" value="Genomic_DNA"/>
</dbReference>
<dbReference type="InParanoid" id="A0A0G4G9T8"/>
<name>A0A0G4G9T8_VITBC</name>
<feature type="region of interest" description="Disordered" evidence="1">
    <location>
        <begin position="104"/>
        <end position="162"/>
    </location>
</feature>
<evidence type="ECO:0000313" key="3">
    <source>
        <dbReference type="Proteomes" id="UP000041254"/>
    </source>
</evidence>
<gene>
    <name evidence="2" type="ORF">Vbra_22704</name>
</gene>
<feature type="compositionally biased region" description="Polar residues" evidence="1">
    <location>
        <begin position="132"/>
        <end position="141"/>
    </location>
</feature>
<proteinExistence type="predicted"/>
<dbReference type="Proteomes" id="UP000041254">
    <property type="component" value="Unassembled WGS sequence"/>
</dbReference>
<reference evidence="2 3" key="1">
    <citation type="submission" date="2014-11" db="EMBL/GenBank/DDBJ databases">
        <authorList>
            <person name="Zhu J."/>
            <person name="Qi W."/>
            <person name="Song R."/>
        </authorList>
    </citation>
    <scope>NUCLEOTIDE SEQUENCE [LARGE SCALE GENOMIC DNA]</scope>
</reference>
<accession>A0A0G4G9T8</accession>
<evidence type="ECO:0000313" key="2">
    <source>
        <dbReference type="EMBL" id="CEM25289.1"/>
    </source>
</evidence>
<feature type="compositionally biased region" description="Acidic residues" evidence="1">
    <location>
        <begin position="148"/>
        <end position="162"/>
    </location>
</feature>
<dbReference type="VEuPathDB" id="CryptoDB:Vbra_22704"/>
<evidence type="ECO:0000256" key="1">
    <source>
        <dbReference type="SAM" id="MobiDB-lite"/>
    </source>
</evidence>
<sequence length="162" mass="17605">MQNEEILGSCAIAEWTTKAADVRDIRRSTMHAVLDSEDIASLGELAFVPLQARWRAERRPAVHHHQPSRFLSDLMAFCESRDSDGAGAGPSGALGKALASFRRTKDGPNSVCAPHTAAAADHHHHRADRYETQPSGDSSLQRVVALETVDEGDEHDNDQAAD</sequence>
<protein>
    <submittedName>
        <fullName evidence="2">Uncharacterized protein</fullName>
    </submittedName>
</protein>